<evidence type="ECO:0000256" key="2">
    <source>
        <dbReference type="ARBA" id="ARBA00005466"/>
    </source>
</evidence>
<evidence type="ECO:0000256" key="5">
    <source>
        <dbReference type="ARBA" id="ARBA00022827"/>
    </source>
</evidence>
<dbReference type="InterPro" id="IPR036318">
    <property type="entry name" value="FAD-bd_PCMH-like_sf"/>
</dbReference>
<dbReference type="SUPFAM" id="SSF56176">
    <property type="entry name" value="FAD-binding/transporter-associated domain-like"/>
    <property type="match status" value="1"/>
</dbReference>
<keyword evidence="6" id="KW-0325">Glycoprotein</keyword>
<gene>
    <name evidence="10" type="primary">LOC103709854</name>
</gene>
<keyword evidence="9" id="KW-1185">Reference proteome</keyword>
<dbReference type="Gene3D" id="3.30.43.10">
    <property type="entry name" value="Uridine Diphospho-n-acetylenolpyruvylglucosamine Reductase, domain 2"/>
    <property type="match status" value="1"/>
</dbReference>
<reference evidence="9" key="1">
    <citation type="journal article" date="2019" name="Nat. Commun.">
        <title>Genome-wide association mapping of date palm fruit traits.</title>
        <authorList>
            <person name="Hazzouri K.M."/>
            <person name="Gros-Balthazard M."/>
            <person name="Flowers J.M."/>
            <person name="Copetti D."/>
            <person name="Lemansour A."/>
            <person name="Lebrun M."/>
            <person name="Masmoudi K."/>
            <person name="Ferrand S."/>
            <person name="Dhar M.I."/>
            <person name="Fresquez Z.A."/>
            <person name="Rosas U."/>
            <person name="Zhang J."/>
            <person name="Talag J."/>
            <person name="Lee S."/>
            <person name="Kudrna D."/>
            <person name="Powell R.F."/>
            <person name="Leitch I.J."/>
            <person name="Krueger R.R."/>
            <person name="Wing R.A."/>
            <person name="Amiri K.M.A."/>
            <person name="Purugganan M.D."/>
        </authorList>
    </citation>
    <scope>NUCLEOTIDE SEQUENCE [LARGE SCALE GENOMIC DNA]</scope>
    <source>
        <strain evidence="9">cv. Khalas</strain>
    </source>
</reference>
<keyword evidence="5" id="KW-0274">FAD</keyword>
<dbReference type="Proteomes" id="UP000228380">
    <property type="component" value="Chromosome 16"/>
</dbReference>
<feature type="domain" description="FAD-binding PCMH-type" evidence="8">
    <location>
        <begin position="85"/>
        <end position="262"/>
    </location>
</feature>
<proteinExistence type="inferred from homology"/>
<evidence type="ECO:0000256" key="1">
    <source>
        <dbReference type="ARBA" id="ARBA00001974"/>
    </source>
</evidence>
<accession>A0A8B7C7U8</accession>
<dbReference type="Gene3D" id="3.30.465.10">
    <property type="match status" value="1"/>
</dbReference>
<dbReference type="RefSeq" id="XP_008793600.3">
    <property type="nucleotide sequence ID" value="XM_008795378.4"/>
</dbReference>
<dbReference type="GO" id="GO:0071949">
    <property type="term" value="F:FAD binding"/>
    <property type="evidence" value="ECO:0007669"/>
    <property type="project" value="InterPro"/>
</dbReference>
<dbReference type="GeneID" id="103709854"/>
<dbReference type="InterPro" id="IPR016169">
    <property type="entry name" value="FAD-bd_PCMH_sub2"/>
</dbReference>
<evidence type="ECO:0000256" key="6">
    <source>
        <dbReference type="ARBA" id="ARBA00023180"/>
    </source>
</evidence>
<protein>
    <submittedName>
        <fullName evidence="10">Berberine bridge enzyme-like 18</fullName>
    </submittedName>
</protein>
<reference evidence="10" key="2">
    <citation type="submission" date="2025-08" db="UniProtKB">
        <authorList>
            <consortium name="RefSeq"/>
        </authorList>
    </citation>
    <scope>IDENTIFICATION</scope>
    <source>
        <tissue evidence="10">Young leaves</tissue>
    </source>
</reference>
<dbReference type="KEGG" id="pda:103709854"/>
<dbReference type="PANTHER" id="PTHR32448">
    <property type="entry name" value="OS08G0158400 PROTEIN"/>
    <property type="match status" value="1"/>
</dbReference>
<evidence type="ECO:0000256" key="3">
    <source>
        <dbReference type="ARBA" id="ARBA00022630"/>
    </source>
</evidence>
<evidence type="ECO:0000313" key="9">
    <source>
        <dbReference type="Proteomes" id="UP000228380"/>
    </source>
</evidence>
<keyword evidence="3" id="KW-0285">Flavoprotein</keyword>
<dbReference type="OrthoDB" id="407275at2759"/>
<dbReference type="AlphaFoldDB" id="A0A8B7C7U8"/>
<keyword evidence="4 7" id="KW-0732">Signal</keyword>
<comment type="cofactor">
    <cofactor evidence="1">
        <name>FAD</name>
        <dbReference type="ChEBI" id="CHEBI:57692"/>
    </cofactor>
</comment>
<dbReference type="InterPro" id="IPR016167">
    <property type="entry name" value="FAD-bd_PCMH_sub1"/>
</dbReference>
<evidence type="ECO:0000256" key="4">
    <source>
        <dbReference type="ARBA" id="ARBA00022729"/>
    </source>
</evidence>
<dbReference type="GO" id="GO:0016491">
    <property type="term" value="F:oxidoreductase activity"/>
    <property type="evidence" value="ECO:0007669"/>
    <property type="project" value="InterPro"/>
</dbReference>
<evidence type="ECO:0000256" key="7">
    <source>
        <dbReference type="SAM" id="SignalP"/>
    </source>
</evidence>
<dbReference type="Pfam" id="PF08031">
    <property type="entry name" value="BBE"/>
    <property type="match status" value="1"/>
</dbReference>
<organism evidence="9 10">
    <name type="scientific">Phoenix dactylifera</name>
    <name type="common">Date palm</name>
    <dbReference type="NCBI Taxonomy" id="42345"/>
    <lineage>
        <taxon>Eukaryota</taxon>
        <taxon>Viridiplantae</taxon>
        <taxon>Streptophyta</taxon>
        <taxon>Embryophyta</taxon>
        <taxon>Tracheophyta</taxon>
        <taxon>Spermatophyta</taxon>
        <taxon>Magnoliopsida</taxon>
        <taxon>Liliopsida</taxon>
        <taxon>Arecaceae</taxon>
        <taxon>Coryphoideae</taxon>
        <taxon>Phoeniceae</taxon>
        <taxon>Phoenix</taxon>
    </lineage>
</organism>
<evidence type="ECO:0000259" key="8">
    <source>
        <dbReference type="PROSITE" id="PS51387"/>
    </source>
</evidence>
<dbReference type="Pfam" id="PF01565">
    <property type="entry name" value="FAD_binding_4"/>
    <property type="match status" value="1"/>
</dbReference>
<comment type="similarity">
    <text evidence="2">Belongs to the oxygen-dependent FAD-linked oxidoreductase family.</text>
</comment>
<sequence length="549" mass="60949">MRRMASRILSNFTNLSVFILVFLSEFALASASSTNTKKSHEAFLQCFLGYTNSNSTAQAIYTPNTPSYDTILRSSAQNLRYLSPSTTKPAFIVVPANPSHVQATVTCGKAHGLRVRTRSGGHDHEGQSYASAGDSFILLDLVNLRSVSIDASTGTAWVEAGATVGELYYAIGIVTKNKTAAFPAAAYPTVGVGGLFSGGGIGTLLRKYGTSADHIVDALVVDAHGNLSTRETMGEDLFWAIRGGGAASFCIVISYKISLVSVPPTVSVFRVDRDLSQGVTKIVERWQHVAPKLDDDLFVRVLTMAIDDGVGGKVNRTIRAWIEGLFLGGRCEDLLSILEERFPELRAGAKDCTEMSWLQSTLFFAQGYSVDNPSQLLDRRPQRNSSTKVKSDFVKKAITEKGWERIWKLLLEARDQRVGLILEPWGGRMDEIAEDAVAFPHRKGNLYNLAYFMRWFETEEAAARMHLKWMRKLYRFMTPYASKNPRAAYLNYKDLDLGRNDGGRTSYAKASAWGRKYFLNNFEGLARVKARVDPDNYFWNEQSIPPLFA</sequence>
<name>A0A8B7C7U8_PHODC</name>
<feature type="signal peptide" evidence="7">
    <location>
        <begin position="1"/>
        <end position="31"/>
    </location>
</feature>
<feature type="chain" id="PRO_5034039720" evidence="7">
    <location>
        <begin position="32"/>
        <end position="549"/>
    </location>
</feature>
<dbReference type="InterPro" id="IPR012951">
    <property type="entry name" value="BBE"/>
</dbReference>
<dbReference type="PROSITE" id="PS51387">
    <property type="entry name" value="FAD_PCMH"/>
    <property type="match status" value="1"/>
</dbReference>
<dbReference type="InterPro" id="IPR016166">
    <property type="entry name" value="FAD-bd_PCMH"/>
</dbReference>
<dbReference type="InterPro" id="IPR006094">
    <property type="entry name" value="Oxid_FAD_bind_N"/>
</dbReference>
<dbReference type="Gene3D" id="3.40.462.20">
    <property type="match status" value="1"/>
</dbReference>
<evidence type="ECO:0000313" key="10">
    <source>
        <dbReference type="RefSeq" id="XP_008793600.3"/>
    </source>
</evidence>